<keyword evidence="3" id="KW-1185">Reference proteome</keyword>
<reference evidence="2" key="4">
    <citation type="submission" date="2025-08" db="UniProtKB">
        <authorList>
            <consortium name="Ensembl"/>
        </authorList>
    </citation>
    <scope>IDENTIFICATION</scope>
</reference>
<reference evidence="2" key="5">
    <citation type="submission" date="2025-09" db="UniProtKB">
        <authorList>
            <consortium name="Ensembl"/>
        </authorList>
    </citation>
    <scope>IDENTIFICATION</scope>
</reference>
<dbReference type="InterPro" id="IPR010530">
    <property type="entry name" value="B12D"/>
</dbReference>
<keyword evidence="1" id="KW-0812">Transmembrane</keyword>
<dbReference type="Pfam" id="PF06522">
    <property type="entry name" value="B12D"/>
    <property type="match status" value="1"/>
</dbReference>
<keyword evidence="1" id="KW-0472">Membrane</keyword>
<reference evidence="3" key="2">
    <citation type="journal article" date="2017" name="Sci. Adv.">
        <title>A tail of two voltages: Proteomic comparison of the three electric organs of the electric eel.</title>
        <authorList>
            <person name="Traeger L.L."/>
            <person name="Sabat G."/>
            <person name="Barrett-Wilt G.A."/>
            <person name="Wells G.B."/>
            <person name="Sussman M.R."/>
        </authorList>
    </citation>
    <scope>NUCLEOTIDE SEQUENCE [LARGE SCALE GENOMIC DNA]</scope>
</reference>
<sequence>TLGLVPLLFFILLGMCAASLYLASLIRKPHVRMSCKNPEPWNNLSPTYQIYKIKILNTYKKKPPKCNDIPEQ</sequence>
<accession>A0A4W4H846</accession>
<keyword evidence="1" id="KW-1133">Transmembrane helix</keyword>
<name>A0A4W4H846_ELEEL</name>
<proteinExistence type="predicted"/>
<reference evidence="3" key="1">
    <citation type="journal article" date="2014" name="Science">
        <title>Nonhuman genetics. Genomic basis for the convergent evolution of electric organs.</title>
        <authorList>
            <person name="Gallant J.R."/>
            <person name="Traeger L.L."/>
            <person name="Volkening J.D."/>
            <person name="Moffett H."/>
            <person name="Chen P.H."/>
            <person name="Novina C.D."/>
            <person name="Phillips G.N.Jr."/>
            <person name="Anand R."/>
            <person name="Wells G.B."/>
            <person name="Pinch M."/>
            <person name="Guth R."/>
            <person name="Unguez G.A."/>
            <person name="Albert J.S."/>
            <person name="Zakon H.H."/>
            <person name="Samanta M.P."/>
            <person name="Sussman M.R."/>
        </authorList>
    </citation>
    <scope>NUCLEOTIDE SEQUENCE [LARGE SCALE GENOMIC DNA]</scope>
</reference>
<evidence type="ECO:0000256" key="1">
    <source>
        <dbReference type="SAM" id="Phobius"/>
    </source>
</evidence>
<dbReference type="AlphaFoldDB" id="A0A4W4H846"/>
<evidence type="ECO:0000313" key="3">
    <source>
        <dbReference type="Proteomes" id="UP000314983"/>
    </source>
</evidence>
<dbReference type="Proteomes" id="UP000314983">
    <property type="component" value="Chromosome 3"/>
</dbReference>
<protein>
    <submittedName>
        <fullName evidence="2">Uncharacterized protein</fullName>
    </submittedName>
</protein>
<dbReference type="Ensembl" id="ENSEEET00000045416.2">
    <property type="protein sequence ID" value="ENSEEEP00000044912.2"/>
    <property type="gene ID" value="ENSEEEG00000021201.2"/>
</dbReference>
<reference evidence="2" key="3">
    <citation type="submission" date="2020-05" db="EMBL/GenBank/DDBJ databases">
        <title>Electrophorus electricus (electric eel) genome, fEleEle1, primary haplotype.</title>
        <authorList>
            <person name="Myers G."/>
            <person name="Meyer A."/>
            <person name="Fedrigo O."/>
            <person name="Formenti G."/>
            <person name="Rhie A."/>
            <person name="Tracey A."/>
            <person name="Sims Y."/>
            <person name="Jarvis E.D."/>
        </authorList>
    </citation>
    <scope>NUCLEOTIDE SEQUENCE [LARGE SCALE GENOMIC DNA]</scope>
</reference>
<evidence type="ECO:0000313" key="2">
    <source>
        <dbReference type="Ensembl" id="ENSEEEP00000044912.2"/>
    </source>
</evidence>
<organism evidence="2 3">
    <name type="scientific">Electrophorus electricus</name>
    <name type="common">Electric eel</name>
    <name type="synonym">Gymnotus electricus</name>
    <dbReference type="NCBI Taxonomy" id="8005"/>
    <lineage>
        <taxon>Eukaryota</taxon>
        <taxon>Metazoa</taxon>
        <taxon>Chordata</taxon>
        <taxon>Craniata</taxon>
        <taxon>Vertebrata</taxon>
        <taxon>Euteleostomi</taxon>
        <taxon>Actinopterygii</taxon>
        <taxon>Neopterygii</taxon>
        <taxon>Teleostei</taxon>
        <taxon>Ostariophysi</taxon>
        <taxon>Gymnotiformes</taxon>
        <taxon>Gymnotoidei</taxon>
        <taxon>Gymnotidae</taxon>
        <taxon>Electrophorus</taxon>
    </lineage>
</organism>
<feature type="transmembrane region" description="Helical" evidence="1">
    <location>
        <begin position="6"/>
        <end position="26"/>
    </location>
</feature>